<protein>
    <submittedName>
        <fullName evidence="4">PhzF family phenazine biosynthesis protein</fullName>
    </submittedName>
</protein>
<dbReference type="PIRSF" id="PIRSF016184">
    <property type="entry name" value="PhzC_PhzF"/>
    <property type="match status" value="1"/>
</dbReference>
<evidence type="ECO:0000256" key="1">
    <source>
        <dbReference type="ARBA" id="ARBA00008270"/>
    </source>
</evidence>
<dbReference type="PANTHER" id="PTHR13774:SF17">
    <property type="entry name" value="PHENAZINE BIOSYNTHESIS-LIKE DOMAIN-CONTAINING PROTEIN"/>
    <property type="match status" value="1"/>
</dbReference>
<name>A0A5B0WPK3_9GAMM</name>
<evidence type="ECO:0000313" key="4">
    <source>
        <dbReference type="EMBL" id="KAA1188165.1"/>
    </source>
</evidence>
<organism evidence="4 5">
    <name type="scientific">Pseudohalioglobus sediminis</name>
    <dbReference type="NCBI Taxonomy" id="2606449"/>
    <lineage>
        <taxon>Bacteria</taxon>
        <taxon>Pseudomonadati</taxon>
        <taxon>Pseudomonadota</taxon>
        <taxon>Gammaproteobacteria</taxon>
        <taxon>Cellvibrionales</taxon>
        <taxon>Halieaceae</taxon>
        <taxon>Pseudohalioglobus</taxon>
    </lineage>
</organism>
<dbReference type="InterPro" id="IPR003719">
    <property type="entry name" value="Phenazine_PhzF-like"/>
</dbReference>
<dbReference type="Pfam" id="PF02567">
    <property type="entry name" value="PhzC-PhzF"/>
    <property type="match status" value="1"/>
</dbReference>
<feature type="active site" evidence="3">
    <location>
        <position position="47"/>
    </location>
</feature>
<dbReference type="PANTHER" id="PTHR13774">
    <property type="entry name" value="PHENAZINE BIOSYNTHESIS PROTEIN"/>
    <property type="match status" value="1"/>
</dbReference>
<dbReference type="EMBL" id="VTUX01000011">
    <property type="protein sequence ID" value="KAA1188165.1"/>
    <property type="molecule type" value="Genomic_DNA"/>
</dbReference>
<dbReference type="NCBIfam" id="TIGR00654">
    <property type="entry name" value="PhzF_family"/>
    <property type="match status" value="1"/>
</dbReference>
<dbReference type="SUPFAM" id="SSF54506">
    <property type="entry name" value="Diaminopimelate epimerase-like"/>
    <property type="match status" value="1"/>
</dbReference>
<comment type="caution">
    <text evidence="4">The sequence shown here is derived from an EMBL/GenBank/DDBJ whole genome shotgun (WGS) entry which is preliminary data.</text>
</comment>
<dbReference type="RefSeq" id="WP_149613085.1">
    <property type="nucleotide sequence ID" value="NZ_VTUX01000011.1"/>
</dbReference>
<gene>
    <name evidence="4" type="ORF">F0M18_19205</name>
</gene>
<dbReference type="AlphaFoldDB" id="A0A5B0WPK3"/>
<proteinExistence type="inferred from homology"/>
<dbReference type="Gene3D" id="3.10.310.10">
    <property type="entry name" value="Diaminopimelate Epimerase, Chain A, domain 1"/>
    <property type="match status" value="2"/>
</dbReference>
<evidence type="ECO:0000256" key="3">
    <source>
        <dbReference type="PIRSR" id="PIRSR016184-1"/>
    </source>
</evidence>
<evidence type="ECO:0000313" key="5">
    <source>
        <dbReference type="Proteomes" id="UP000323708"/>
    </source>
</evidence>
<dbReference type="GO" id="GO:0016853">
    <property type="term" value="F:isomerase activity"/>
    <property type="evidence" value="ECO:0007669"/>
    <property type="project" value="UniProtKB-KW"/>
</dbReference>
<reference evidence="4 5" key="1">
    <citation type="submission" date="2019-09" db="EMBL/GenBank/DDBJ databases">
        <authorList>
            <person name="Chen X.-Y."/>
        </authorList>
    </citation>
    <scope>NUCLEOTIDE SEQUENCE [LARGE SCALE GENOMIC DNA]</scope>
    <source>
        <strain evidence="4 5">NY5</strain>
    </source>
</reference>
<comment type="similarity">
    <text evidence="1">Belongs to the PhzF family.</text>
</comment>
<dbReference type="GO" id="GO:0005737">
    <property type="term" value="C:cytoplasm"/>
    <property type="evidence" value="ECO:0007669"/>
    <property type="project" value="TreeGrafter"/>
</dbReference>
<sequence>MAKMPIYQVDAFAGAVFGGNPAAVVLLEDWLDVSLLQAIASENNLSETAFLVPVDEGFELRWFTPAVEVNLCGHATLASAHVLFAHRGYSSDSICFHTHSGALHVTRSGDAYTLDFPAYALEETELDSRVAAALGATASQALLVAGVPKQVYVYEFEEDVAALDPDFPALLAATDRCVIATAPGNECDFVSRFFGPQVGVDEDPVTGSAHCALVPYWSARLGQAQLSARQISARGGSIQCEQRNGRVLMTGQCQTFMQGEIRF</sequence>
<evidence type="ECO:0000256" key="2">
    <source>
        <dbReference type="ARBA" id="ARBA00023235"/>
    </source>
</evidence>
<keyword evidence="5" id="KW-1185">Reference proteome</keyword>
<accession>A0A5B0WPK3</accession>
<keyword evidence="2" id="KW-0413">Isomerase</keyword>
<dbReference type="Proteomes" id="UP000323708">
    <property type="component" value="Unassembled WGS sequence"/>
</dbReference>